<comment type="caution">
    <text evidence="4">The sequence shown here is derived from an EMBL/GenBank/DDBJ whole genome shotgun (WGS) entry which is preliminary data.</text>
</comment>
<accession>A0ABS2E0P9</accession>
<proteinExistence type="predicted"/>
<organism evidence="4 5">
    <name type="scientific">Mediterranea massiliensis</name>
    <dbReference type="NCBI Taxonomy" id="1841865"/>
    <lineage>
        <taxon>Bacteria</taxon>
        <taxon>Pseudomonadati</taxon>
        <taxon>Bacteroidota</taxon>
        <taxon>Bacteroidia</taxon>
        <taxon>Bacteroidales</taxon>
        <taxon>Bacteroidaceae</taxon>
        <taxon>Mediterranea</taxon>
    </lineage>
</organism>
<dbReference type="InterPro" id="IPR058907">
    <property type="entry name" value="P29_N"/>
</dbReference>
<evidence type="ECO:0000259" key="3">
    <source>
        <dbReference type="Pfam" id="PF25841"/>
    </source>
</evidence>
<feature type="signal peptide" evidence="1">
    <location>
        <begin position="1"/>
        <end position="19"/>
    </location>
</feature>
<gene>
    <name evidence="4" type="ORF">H7U35_08170</name>
</gene>
<reference evidence="4 5" key="1">
    <citation type="journal article" date="2021" name="Sci. Rep.">
        <title>The distribution of antibiotic resistance genes in chicken gut microbiota commensals.</title>
        <authorList>
            <person name="Juricova H."/>
            <person name="Matiasovicova J."/>
            <person name="Kubasova T."/>
            <person name="Cejkova D."/>
            <person name="Rychlik I."/>
        </authorList>
    </citation>
    <scope>NUCLEOTIDE SEQUENCE [LARGE SCALE GENOMIC DNA]</scope>
    <source>
        <strain evidence="4 5">An772</strain>
    </source>
</reference>
<evidence type="ECO:0000256" key="1">
    <source>
        <dbReference type="SAM" id="SignalP"/>
    </source>
</evidence>
<keyword evidence="1" id="KW-0732">Signal</keyword>
<protein>
    <submittedName>
        <fullName evidence="4">Uncharacterized protein</fullName>
    </submittedName>
</protein>
<feature type="domain" description="Broad-specificity ulvan lyase N-terminal" evidence="2">
    <location>
        <begin position="39"/>
        <end position="383"/>
    </location>
</feature>
<feature type="chain" id="PRO_5047289796" evidence="1">
    <location>
        <begin position="20"/>
        <end position="627"/>
    </location>
</feature>
<feature type="domain" description="Broad-specificity ulvan lyase C-terminal" evidence="3">
    <location>
        <begin position="396"/>
        <end position="626"/>
    </location>
</feature>
<keyword evidence="5" id="KW-1185">Reference proteome</keyword>
<evidence type="ECO:0000259" key="2">
    <source>
        <dbReference type="Pfam" id="PF25840"/>
    </source>
</evidence>
<dbReference type="EMBL" id="JACLYZ010000015">
    <property type="protein sequence ID" value="MBM6735194.1"/>
    <property type="molecule type" value="Genomic_DNA"/>
</dbReference>
<name>A0ABS2E0P9_9BACT</name>
<dbReference type="Proteomes" id="UP000766986">
    <property type="component" value="Unassembled WGS sequence"/>
</dbReference>
<evidence type="ECO:0000313" key="4">
    <source>
        <dbReference type="EMBL" id="MBM6735194.1"/>
    </source>
</evidence>
<dbReference type="Pfam" id="PF25840">
    <property type="entry name" value="Ulvan_lyase_N"/>
    <property type="match status" value="1"/>
</dbReference>
<dbReference type="Pfam" id="PF25841">
    <property type="entry name" value="Ulvan_lyase_C"/>
    <property type="match status" value="1"/>
</dbReference>
<dbReference type="SUPFAM" id="SSF48225">
    <property type="entry name" value="Seven-hairpin glycosidases"/>
    <property type="match status" value="1"/>
</dbReference>
<dbReference type="InterPro" id="IPR058908">
    <property type="entry name" value="P29_C"/>
</dbReference>
<dbReference type="InterPro" id="IPR036026">
    <property type="entry name" value="Seven-hairpin_glycosidases"/>
</dbReference>
<evidence type="ECO:0000313" key="5">
    <source>
        <dbReference type="Proteomes" id="UP000766986"/>
    </source>
</evidence>
<dbReference type="RefSeq" id="WP_205095345.1">
    <property type="nucleotide sequence ID" value="NZ_JACLYZ010000015.1"/>
</dbReference>
<sequence>MRYILLISMLLSLLGPSYAQGGDNDLSTEKLQKEGSTLLQEWMDGMLDFQCHGLHEALDGGVICPACARMHGRTGDAVLPLMYLADKTGEDKYLDAAIRLMKWMENVHRPDGSWMNDVNVSEWNGTTVFAAISLYEALYYHGHLLNDSIRSHWKQELLSAGHFMMENPFIYSRKRVGMRNMNVNYSASATYALYAIGEYCGVPSMKEKAMEIAADLKSYFTQKNCFLFGEGPEIWKPTANGCFPIDLLYNVEESLPNLAYYARMAGDNELLALVERSMKTHLEFMLPDGAWDNSWGTRSFKWTYWGGRTSDGFMGGYYALASHNPEFIEAIRRNLHLLRSATYKGLLYGGLHYQVTGLKPCIHHTFGHAKALASFLEQPAIETQRKPLPRECPYGVKYFGDIRTWLVAQGAWRATITGYDAEYKVKGTHPMGGALSLLWHEKAGPIFAATMNSYQLIEAPNMQTSNRQYLMGGTPRIEMMAGGIAYTNLDDLQAQVSYGMVHDRHRFDVKAHLVDIRQKVPNGQIIPVGIHYSISDTLVSIEADLLESTYLMLPIISSPVECVYEQAGKIIVQKENCRLKINCRKGEMMVLPTDEDGRIVNPVPGFAFLPIKVIADNKNVCVEIEVE</sequence>